<keyword evidence="1" id="KW-0472">Membrane</keyword>
<evidence type="ECO:0008006" key="4">
    <source>
        <dbReference type="Google" id="ProtNLM"/>
    </source>
</evidence>
<dbReference type="VEuPathDB" id="FungiDB:SPPG_05189"/>
<evidence type="ECO:0000256" key="1">
    <source>
        <dbReference type="SAM" id="Phobius"/>
    </source>
</evidence>
<keyword evidence="1" id="KW-0812">Transmembrane</keyword>
<dbReference type="EMBL" id="KQ257457">
    <property type="protein sequence ID" value="KNC99812.1"/>
    <property type="molecule type" value="Genomic_DNA"/>
</dbReference>
<dbReference type="AlphaFoldDB" id="A0A0L0HFB0"/>
<keyword evidence="1" id="KW-1133">Transmembrane helix</keyword>
<feature type="transmembrane region" description="Helical" evidence="1">
    <location>
        <begin position="6"/>
        <end position="24"/>
    </location>
</feature>
<dbReference type="Proteomes" id="UP000053201">
    <property type="component" value="Unassembled WGS sequence"/>
</dbReference>
<sequence>MTNNTIYILSACLLVPATGVLYLVHLHKKLSKKVTRKYLHVGEYDLTLGRPVNFPDAGTEPGTKVFTDCFEAKVPTKSLPPLGYKDLHTKFLRYNMARFSRMLQGYLLRLVNRDKADTEGYHYDSILNLDFKVGDLVMGTYRVTRRDDATGLVELGFEQDKHVAGVMVFRIERDDEFTSFSTQTVMWDPTDYSVARLPLSKPLVRYWHEVTAMWLIDTGIKHLQNRD</sequence>
<gene>
    <name evidence="2" type="ORF">SPPG_05189</name>
</gene>
<protein>
    <recommendedName>
        <fullName evidence="4">DUF1990 domain-containing protein</fullName>
    </recommendedName>
</protein>
<evidence type="ECO:0000313" key="3">
    <source>
        <dbReference type="Proteomes" id="UP000053201"/>
    </source>
</evidence>
<proteinExistence type="predicted"/>
<reference evidence="2 3" key="1">
    <citation type="submission" date="2009-08" db="EMBL/GenBank/DDBJ databases">
        <title>The Genome Sequence of Spizellomyces punctatus strain DAOM BR117.</title>
        <authorList>
            <consortium name="The Broad Institute Genome Sequencing Platform"/>
            <person name="Russ C."/>
            <person name="Cuomo C."/>
            <person name="Shea T."/>
            <person name="Young S.K."/>
            <person name="Zeng Q."/>
            <person name="Koehrsen M."/>
            <person name="Haas B."/>
            <person name="Borodovsky M."/>
            <person name="Guigo R."/>
            <person name="Alvarado L."/>
            <person name="Berlin A."/>
            <person name="Bochicchio J."/>
            <person name="Borenstein D."/>
            <person name="Chapman S."/>
            <person name="Chen Z."/>
            <person name="Engels R."/>
            <person name="Freedman E."/>
            <person name="Gellesch M."/>
            <person name="Goldberg J."/>
            <person name="Griggs A."/>
            <person name="Gujja S."/>
            <person name="Heiman D."/>
            <person name="Hepburn T."/>
            <person name="Howarth C."/>
            <person name="Jen D."/>
            <person name="Larson L."/>
            <person name="Lewis B."/>
            <person name="Mehta T."/>
            <person name="Park D."/>
            <person name="Pearson M."/>
            <person name="Roberts A."/>
            <person name="Saif S."/>
            <person name="Shenoy N."/>
            <person name="Sisk P."/>
            <person name="Stolte C."/>
            <person name="Sykes S."/>
            <person name="Thomson T."/>
            <person name="Walk T."/>
            <person name="White J."/>
            <person name="Yandava C."/>
            <person name="Burger G."/>
            <person name="Gray M.W."/>
            <person name="Holland P.W.H."/>
            <person name="King N."/>
            <person name="Lang F.B.F."/>
            <person name="Roger A.J."/>
            <person name="Ruiz-Trillo I."/>
            <person name="Lander E."/>
            <person name="Nusbaum C."/>
        </authorList>
    </citation>
    <scope>NUCLEOTIDE SEQUENCE [LARGE SCALE GENOMIC DNA]</scope>
    <source>
        <strain evidence="2 3">DAOM BR117</strain>
    </source>
</reference>
<evidence type="ECO:0000313" key="2">
    <source>
        <dbReference type="EMBL" id="KNC99812.1"/>
    </source>
</evidence>
<organism evidence="2 3">
    <name type="scientific">Spizellomyces punctatus (strain DAOM BR117)</name>
    <dbReference type="NCBI Taxonomy" id="645134"/>
    <lineage>
        <taxon>Eukaryota</taxon>
        <taxon>Fungi</taxon>
        <taxon>Fungi incertae sedis</taxon>
        <taxon>Chytridiomycota</taxon>
        <taxon>Chytridiomycota incertae sedis</taxon>
        <taxon>Chytridiomycetes</taxon>
        <taxon>Spizellomycetales</taxon>
        <taxon>Spizellomycetaceae</taxon>
        <taxon>Spizellomyces</taxon>
    </lineage>
</organism>
<accession>A0A0L0HFB0</accession>
<dbReference type="InParanoid" id="A0A0L0HFB0"/>
<name>A0A0L0HFB0_SPIPD</name>
<dbReference type="eggNOG" id="ENOG502S87B">
    <property type="taxonomic scope" value="Eukaryota"/>
</dbReference>
<dbReference type="GeneID" id="27688583"/>
<dbReference type="OrthoDB" id="5599753at2759"/>
<keyword evidence="3" id="KW-1185">Reference proteome</keyword>
<dbReference type="RefSeq" id="XP_016607852.1">
    <property type="nucleotide sequence ID" value="XM_016753413.1"/>
</dbReference>
<dbReference type="OMA" id="AWWLIDS"/>